<dbReference type="Proteomes" id="UP001066276">
    <property type="component" value="Chromosome 4_1"/>
</dbReference>
<comment type="caution">
    <text evidence="2">The sequence shown here is derived from an EMBL/GenBank/DDBJ whole genome shotgun (WGS) entry which is preliminary data.</text>
</comment>
<evidence type="ECO:0000313" key="2">
    <source>
        <dbReference type="EMBL" id="KAJ1173130.1"/>
    </source>
</evidence>
<reference evidence="2" key="1">
    <citation type="journal article" date="2022" name="bioRxiv">
        <title>Sequencing and chromosome-scale assembly of the giantPleurodeles waltlgenome.</title>
        <authorList>
            <person name="Brown T."/>
            <person name="Elewa A."/>
            <person name="Iarovenko S."/>
            <person name="Subramanian E."/>
            <person name="Araus A.J."/>
            <person name="Petzold A."/>
            <person name="Susuki M."/>
            <person name="Suzuki K.-i.T."/>
            <person name="Hayashi T."/>
            <person name="Toyoda A."/>
            <person name="Oliveira C."/>
            <person name="Osipova E."/>
            <person name="Leigh N.D."/>
            <person name="Simon A."/>
            <person name="Yun M.H."/>
        </authorList>
    </citation>
    <scope>NUCLEOTIDE SEQUENCE</scope>
    <source>
        <strain evidence="2">20211129_DDA</strain>
        <tissue evidence="2">Liver</tissue>
    </source>
</reference>
<keyword evidence="3" id="KW-1185">Reference proteome</keyword>
<protein>
    <submittedName>
        <fullName evidence="2">Uncharacterized protein</fullName>
    </submittedName>
</protein>
<feature type="region of interest" description="Disordered" evidence="1">
    <location>
        <begin position="1"/>
        <end position="104"/>
    </location>
</feature>
<name>A0AAV7TAA9_PLEWA</name>
<evidence type="ECO:0000256" key="1">
    <source>
        <dbReference type="SAM" id="MobiDB-lite"/>
    </source>
</evidence>
<sequence>MRASARVGPEPEDSGPSATSGRLAFPVTAGKCSSQRSRSPKGQEREKKREKKKRKTLMASMCFTAPAGAPAVPGRRHECGRVQGWGPSRKIPARAPPAEGSRFQ</sequence>
<dbReference type="EMBL" id="JANPWB010000007">
    <property type="protein sequence ID" value="KAJ1173130.1"/>
    <property type="molecule type" value="Genomic_DNA"/>
</dbReference>
<proteinExistence type="predicted"/>
<accession>A0AAV7TAA9</accession>
<organism evidence="2 3">
    <name type="scientific">Pleurodeles waltl</name>
    <name type="common">Iberian ribbed newt</name>
    <dbReference type="NCBI Taxonomy" id="8319"/>
    <lineage>
        <taxon>Eukaryota</taxon>
        <taxon>Metazoa</taxon>
        <taxon>Chordata</taxon>
        <taxon>Craniata</taxon>
        <taxon>Vertebrata</taxon>
        <taxon>Euteleostomi</taxon>
        <taxon>Amphibia</taxon>
        <taxon>Batrachia</taxon>
        <taxon>Caudata</taxon>
        <taxon>Salamandroidea</taxon>
        <taxon>Salamandridae</taxon>
        <taxon>Pleurodelinae</taxon>
        <taxon>Pleurodeles</taxon>
    </lineage>
</organism>
<gene>
    <name evidence="2" type="ORF">NDU88_004971</name>
</gene>
<evidence type="ECO:0000313" key="3">
    <source>
        <dbReference type="Proteomes" id="UP001066276"/>
    </source>
</evidence>
<dbReference type="AlphaFoldDB" id="A0AAV7TAA9"/>